<dbReference type="Pfam" id="PF13365">
    <property type="entry name" value="Trypsin_2"/>
    <property type="match status" value="1"/>
</dbReference>
<reference evidence="1 2" key="1">
    <citation type="journal article" date="2016" name="PLoS Pathog.">
        <title>Biosynthesis of antibiotic leucinostatins in bio-control fungus Purpureocillium lilacinum and their inhibition on phytophthora revealed by genome mining.</title>
        <authorList>
            <person name="Wang G."/>
            <person name="Liu Z."/>
            <person name="Lin R."/>
            <person name="Li E."/>
            <person name="Mao Z."/>
            <person name="Ling J."/>
            <person name="Yang Y."/>
            <person name="Yin W.B."/>
            <person name="Xie B."/>
        </authorList>
    </citation>
    <scope>NUCLEOTIDE SEQUENCE [LARGE SCALE GENOMIC DNA]</scope>
    <source>
        <strain evidence="1">170</strain>
    </source>
</reference>
<organism evidence="1 2">
    <name type="scientific">Pochonia chlamydosporia 170</name>
    <dbReference type="NCBI Taxonomy" id="1380566"/>
    <lineage>
        <taxon>Eukaryota</taxon>
        <taxon>Fungi</taxon>
        <taxon>Dikarya</taxon>
        <taxon>Ascomycota</taxon>
        <taxon>Pezizomycotina</taxon>
        <taxon>Sordariomycetes</taxon>
        <taxon>Hypocreomycetidae</taxon>
        <taxon>Hypocreales</taxon>
        <taxon>Clavicipitaceae</taxon>
        <taxon>Pochonia</taxon>
    </lineage>
</organism>
<evidence type="ECO:0000313" key="2">
    <source>
        <dbReference type="Proteomes" id="UP000078397"/>
    </source>
</evidence>
<dbReference type="SUPFAM" id="SSF50494">
    <property type="entry name" value="Trypsin-like serine proteases"/>
    <property type="match status" value="1"/>
</dbReference>
<gene>
    <name evidence="1" type="ORF">VFPPC_14375</name>
</gene>
<dbReference type="STRING" id="1380566.A0A179FN26"/>
<dbReference type="InterPro" id="IPR043504">
    <property type="entry name" value="Peptidase_S1_PA_chymotrypsin"/>
</dbReference>
<dbReference type="KEGG" id="pchm:VFPPC_14375"/>
<comment type="caution">
    <text evidence="1">The sequence shown here is derived from an EMBL/GenBank/DDBJ whole genome shotgun (WGS) entry which is preliminary data.</text>
</comment>
<proteinExistence type="predicted"/>
<dbReference type="RefSeq" id="XP_018143834.1">
    <property type="nucleotide sequence ID" value="XM_018292144.1"/>
</dbReference>
<keyword evidence="2" id="KW-1185">Reference proteome</keyword>
<dbReference type="InterPro" id="IPR009003">
    <property type="entry name" value="Peptidase_S1_PA"/>
</dbReference>
<dbReference type="AlphaFoldDB" id="A0A179FN26"/>
<accession>A0A179FN26</accession>
<protein>
    <submittedName>
        <fullName evidence="1">AT hook domain-containing protein</fullName>
    </submittedName>
</protein>
<dbReference type="EMBL" id="LSBJ02000004">
    <property type="protein sequence ID" value="OAQ66747.1"/>
    <property type="molecule type" value="Genomic_DNA"/>
</dbReference>
<dbReference type="Gene3D" id="2.40.10.10">
    <property type="entry name" value="Trypsin-like serine proteases"/>
    <property type="match status" value="2"/>
</dbReference>
<dbReference type="OrthoDB" id="4217619at2759"/>
<dbReference type="GeneID" id="28856138"/>
<evidence type="ECO:0000313" key="1">
    <source>
        <dbReference type="EMBL" id="OAQ66747.1"/>
    </source>
</evidence>
<name>A0A179FN26_METCM</name>
<sequence length="303" mass="32973">MSQVIDLTLEQNTTDNPVPSSVTYPAPLPSLRARRITTISITSQTTKLPRQDHRTLLKKQAWLQANTIDIPPNSLSLPSSTNGTPNPIAATLVFAQHEAGTAVCISPSGILLTCSHCVAENTTHLSWSQTHWLIFSSGDVVAAKTIAWDARRDLALLVIIKSSSRATVFPYASLSTTPPRISSRLLCIGHPAAEDLEAPLPGTKTGYDTLVLSTGTFRGLAEQDPHDNEEIGALMHSCWTYWGHSGAPLVDRRSGGLVGLHSSWDDETGMRRGIPLEALDGFLGQVVRKYEAVTPYGWVWFVR</sequence>
<dbReference type="Proteomes" id="UP000078397">
    <property type="component" value="Unassembled WGS sequence"/>
</dbReference>